<evidence type="ECO:0000259" key="2">
    <source>
        <dbReference type="Pfam" id="PF13239"/>
    </source>
</evidence>
<accession>A0A842IR83</accession>
<keyword evidence="1" id="KW-1133">Transmembrane helix</keyword>
<proteinExistence type="predicted"/>
<dbReference type="EMBL" id="JACLCP010000003">
    <property type="protein sequence ID" value="MBC2845712.1"/>
    <property type="molecule type" value="Genomic_DNA"/>
</dbReference>
<reference evidence="3" key="1">
    <citation type="submission" date="2020-08" db="EMBL/GenBank/DDBJ databases">
        <title>Winogradskyella ouciana sp. nov., isolated from the hadal seawater of the Mariana Trench.</title>
        <authorList>
            <person name="He X."/>
        </authorList>
    </citation>
    <scope>NUCLEOTIDE SEQUENCE [LARGE SCALE GENOMIC DNA]</scope>
    <source>
        <strain evidence="3">KCTC 52348</strain>
    </source>
</reference>
<dbReference type="RefSeq" id="WP_185789428.1">
    <property type="nucleotide sequence ID" value="NZ_JACLCP010000003.1"/>
</dbReference>
<evidence type="ECO:0000256" key="1">
    <source>
        <dbReference type="SAM" id="Phobius"/>
    </source>
</evidence>
<sequence>MTSKEDKRRQLIEAKKQVRRIKIFYMHLALYIIAIGLILYNFYILEEGPYKNNIISLNLSVIVAWTVFISIHGLNVFMGRRIFKRSWENKKVEEFFNKDKSTKTTTWE</sequence>
<protein>
    <submittedName>
        <fullName evidence="3">2TM domain-containing protein</fullName>
    </submittedName>
</protein>
<name>A0A842IR83_9FLAO</name>
<dbReference type="InterPro" id="IPR025698">
    <property type="entry name" value="2TM_dom"/>
</dbReference>
<dbReference type="AlphaFoldDB" id="A0A842IR83"/>
<comment type="caution">
    <text evidence="3">The sequence shown here is derived from an EMBL/GenBank/DDBJ whole genome shotgun (WGS) entry which is preliminary data.</text>
</comment>
<feature type="domain" description="2TM" evidence="2">
    <location>
        <begin position="13"/>
        <end position="95"/>
    </location>
</feature>
<keyword evidence="1" id="KW-0472">Membrane</keyword>
<keyword evidence="4" id="KW-1185">Reference proteome</keyword>
<dbReference type="Pfam" id="PF13239">
    <property type="entry name" value="2TM"/>
    <property type="match status" value="1"/>
</dbReference>
<organism evidence="3 4">
    <name type="scientific">Winogradskyella flava</name>
    <dbReference type="NCBI Taxonomy" id="1884876"/>
    <lineage>
        <taxon>Bacteria</taxon>
        <taxon>Pseudomonadati</taxon>
        <taxon>Bacteroidota</taxon>
        <taxon>Flavobacteriia</taxon>
        <taxon>Flavobacteriales</taxon>
        <taxon>Flavobacteriaceae</taxon>
        <taxon>Winogradskyella</taxon>
    </lineage>
</organism>
<dbReference type="Proteomes" id="UP000533900">
    <property type="component" value="Unassembled WGS sequence"/>
</dbReference>
<gene>
    <name evidence="3" type="ORF">H7F21_11460</name>
</gene>
<feature type="transmembrane region" description="Helical" evidence="1">
    <location>
        <begin position="55"/>
        <end position="77"/>
    </location>
</feature>
<evidence type="ECO:0000313" key="4">
    <source>
        <dbReference type="Proteomes" id="UP000533900"/>
    </source>
</evidence>
<keyword evidence="1" id="KW-0812">Transmembrane</keyword>
<evidence type="ECO:0000313" key="3">
    <source>
        <dbReference type="EMBL" id="MBC2845712.1"/>
    </source>
</evidence>
<feature type="transmembrane region" description="Helical" evidence="1">
    <location>
        <begin position="21"/>
        <end position="43"/>
    </location>
</feature>